<evidence type="ECO:0000256" key="3">
    <source>
        <dbReference type="ARBA" id="ARBA00022723"/>
    </source>
</evidence>
<dbReference type="NCBIfam" id="NF007958">
    <property type="entry name" value="PRK10677.1"/>
    <property type="match status" value="1"/>
</dbReference>
<evidence type="ECO:0000256" key="7">
    <source>
        <dbReference type="SAM" id="SignalP"/>
    </source>
</evidence>
<feature type="binding site" evidence="6">
    <location>
        <position position="190"/>
    </location>
    <ligand>
        <name>molybdate</name>
        <dbReference type="ChEBI" id="CHEBI:36264"/>
    </ligand>
</feature>
<dbReference type="Proteomes" id="UP000826722">
    <property type="component" value="Chromosome"/>
</dbReference>
<evidence type="ECO:0000313" key="9">
    <source>
        <dbReference type="Proteomes" id="UP000826722"/>
    </source>
</evidence>
<dbReference type="Pfam" id="PF13531">
    <property type="entry name" value="SBP_bac_11"/>
    <property type="match status" value="1"/>
</dbReference>
<dbReference type="InterPro" id="IPR005950">
    <property type="entry name" value="ModA"/>
</dbReference>
<name>A0A8D5K1N0_9PROT</name>
<dbReference type="GO" id="GO:0030288">
    <property type="term" value="C:outer membrane-bounded periplasmic space"/>
    <property type="evidence" value="ECO:0007669"/>
    <property type="project" value="TreeGrafter"/>
</dbReference>
<gene>
    <name evidence="8" type="primary">modA</name>
    <name evidence="8" type="ORF">ZMTM_21770</name>
</gene>
<comment type="similarity">
    <text evidence="1">Belongs to the bacterial solute-binding protein ModA family.</text>
</comment>
<reference evidence="8" key="1">
    <citation type="journal article" date="2021" name="Arch. Microbiol.">
        <title>Methyloradius palustris gen. nov., sp. nov., a methanol-oxidizing bacterium isolated from snow.</title>
        <authorList>
            <person name="Miyadera T."/>
            <person name="Kojima H."/>
            <person name="Fukui M."/>
        </authorList>
    </citation>
    <scope>NUCLEOTIDE SEQUENCE</scope>
    <source>
        <strain evidence="8">Zm11</strain>
    </source>
</reference>
<dbReference type="PIRSF" id="PIRSF004846">
    <property type="entry name" value="ModA"/>
    <property type="match status" value="1"/>
</dbReference>
<feature type="binding site" evidence="6">
    <location>
        <position position="61"/>
    </location>
    <ligand>
        <name>molybdate</name>
        <dbReference type="ChEBI" id="CHEBI:36264"/>
    </ligand>
</feature>
<dbReference type="AlphaFoldDB" id="A0A8D5K1N0"/>
<sequence>MFKKISIWMSGLLLASLVFSANADDKVTIFAAASLTNVITELGAQYEKEQSVKVVNSFAASSALAKQIENGAPADVFMSADSKWMNYLQDKNLIDVSSRINLLGNRLVLIAPKGRSFKVDFKKTFDFAKAFDGRLCTGDIDAVPVGIYAKQSFNNLGWWDGIKTRIVGAQDVRAALAFVERGECGAGVVYETDAKVSDKVEIVGVFPDETHDAIVYPLAIVSKTSGVNPLAKPFAAYLASPKAAEVFSKYGFTVLTK</sequence>
<proteinExistence type="inferred from homology"/>
<evidence type="ECO:0000313" key="8">
    <source>
        <dbReference type="EMBL" id="BCM25918.1"/>
    </source>
</evidence>
<dbReference type="CDD" id="cd13536">
    <property type="entry name" value="PBP2_EcModA"/>
    <property type="match status" value="1"/>
</dbReference>
<dbReference type="EMBL" id="AP024110">
    <property type="protein sequence ID" value="BCM25918.1"/>
    <property type="molecule type" value="Genomic_DNA"/>
</dbReference>
<keyword evidence="9" id="KW-1185">Reference proteome</keyword>
<keyword evidence="4 7" id="KW-0732">Signal</keyword>
<dbReference type="FunFam" id="3.40.190.10:FF:000035">
    <property type="entry name" value="Molybdate ABC transporter substrate-binding protein"/>
    <property type="match status" value="1"/>
</dbReference>
<evidence type="ECO:0000256" key="1">
    <source>
        <dbReference type="ARBA" id="ARBA00009175"/>
    </source>
</evidence>
<evidence type="ECO:0000256" key="4">
    <source>
        <dbReference type="ARBA" id="ARBA00022729"/>
    </source>
</evidence>
<dbReference type="PANTHER" id="PTHR30632:SF17">
    <property type="entry name" value="MOLYBDATE-BINDING PROTEIN MODA"/>
    <property type="match status" value="1"/>
</dbReference>
<protein>
    <submittedName>
        <fullName evidence="8">Molybdate ABC transporter substrate-binding protein</fullName>
    </submittedName>
</protein>
<dbReference type="KEGG" id="mpau:ZMTM_21770"/>
<dbReference type="GO" id="GO:0015689">
    <property type="term" value="P:molybdate ion transport"/>
    <property type="evidence" value="ECO:0007669"/>
    <property type="project" value="InterPro"/>
</dbReference>
<dbReference type="SUPFAM" id="SSF53850">
    <property type="entry name" value="Periplasmic binding protein-like II"/>
    <property type="match status" value="1"/>
</dbReference>
<keyword evidence="2 6" id="KW-0500">Molybdenum</keyword>
<evidence type="ECO:0000256" key="5">
    <source>
        <dbReference type="ARBA" id="ARBA00062515"/>
    </source>
</evidence>
<accession>A0A8D5K1N0</accession>
<keyword evidence="3 6" id="KW-0479">Metal-binding</keyword>
<comment type="subunit">
    <text evidence="5">The complex is composed of two ATP-binding proteins (ModC), two transmembrane proteins (ModB) and a solute-binding protein (ModA).</text>
</comment>
<dbReference type="InterPro" id="IPR050682">
    <property type="entry name" value="ModA/WtpA"/>
</dbReference>
<feature type="chain" id="PRO_5034400332" evidence="7">
    <location>
        <begin position="24"/>
        <end position="257"/>
    </location>
</feature>
<dbReference type="GO" id="GO:1901359">
    <property type="term" value="F:tungstate binding"/>
    <property type="evidence" value="ECO:0007669"/>
    <property type="project" value="UniProtKB-ARBA"/>
</dbReference>
<organism evidence="8 9">
    <name type="scientific">Methyloradius palustris</name>
    <dbReference type="NCBI Taxonomy" id="2778876"/>
    <lineage>
        <taxon>Bacteria</taxon>
        <taxon>Pseudomonadati</taxon>
        <taxon>Pseudomonadota</taxon>
        <taxon>Betaproteobacteria</taxon>
        <taxon>Nitrosomonadales</taxon>
        <taxon>Methylophilaceae</taxon>
        <taxon>Methyloradius</taxon>
    </lineage>
</organism>
<feature type="binding site" evidence="6">
    <location>
        <position position="34"/>
    </location>
    <ligand>
        <name>molybdate</name>
        <dbReference type="ChEBI" id="CHEBI:36264"/>
    </ligand>
</feature>
<dbReference type="GO" id="GO:0046872">
    <property type="term" value="F:metal ion binding"/>
    <property type="evidence" value="ECO:0007669"/>
    <property type="project" value="UniProtKB-KW"/>
</dbReference>
<evidence type="ECO:0000256" key="6">
    <source>
        <dbReference type="PIRSR" id="PIRSR004846-1"/>
    </source>
</evidence>
<feature type="binding site" evidence="6">
    <location>
        <position position="172"/>
    </location>
    <ligand>
        <name>molybdate</name>
        <dbReference type="ChEBI" id="CHEBI:36264"/>
    </ligand>
</feature>
<dbReference type="NCBIfam" id="TIGR01256">
    <property type="entry name" value="modA"/>
    <property type="match status" value="1"/>
</dbReference>
<dbReference type="Gene3D" id="3.40.190.10">
    <property type="entry name" value="Periplasmic binding protein-like II"/>
    <property type="match status" value="2"/>
</dbReference>
<dbReference type="RefSeq" id="WP_221763960.1">
    <property type="nucleotide sequence ID" value="NZ_AP024110.1"/>
</dbReference>
<dbReference type="GO" id="GO:0030973">
    <property type="term" value="F:molybdate ion binding"/>
    <property type="evidence" value="ECO:0007669"/>
    <property type="project" value="TreeGrafter"/>
</dbReference>
<dbReference type="PANTHER" id="PTHR30632">
    <property type="entry name" value="MOLYBDATE-BINDING PERIPLASMIC PROTEIN"/>
    <property type="match status" value="1"/>
</dbReference>
<feature type="signal peptide" evidence="7">
    <location>
        <begin position="1"/>
        <end position="23"/>
    </location>
</feature>
<evidence type="ECO:0000256" key="2">
    <source>
        <dbReference type="ARBA" id="ARBA00022505"/>
    </source>
</evidence>